<feature type="chain" id="PRO_5011705124" description="DUF4294 domain-containing protein" evidence="1">
    <location>
        <begin position="19"/>
        <end position="184"/>
    </location>
</feature>
<sequence>MKKSILLFSFGFCALVSAQTSPPVIKKPLTTSNSLKINSRKGTLIEKRIYDLAKFKTLNIQKIVTKDMSDQSAESVLGIIYEYETFDNTSKKTLTIEKAELSKLIQSLQTLEQKENEGKPDQEVKYKFLTMNNIEFGGIYNEKLKGWINYIKIPSTMYNQSLNEFSRDELKELIKILKNAEQNL</sequence>
<organism evidence="2 3">
    <name type="scientific">Chryseobacterium oleae</name>
    <dbReference type="NCBI Taxonomy" id="491207"/>
    <lineage>
        <taxon>Bacteria</taxon>
        <taxon>Pseudomonadati</taxon>
        <taxon>Bacteroidota</taxon>
        <taxon>Flavobacteriia</taxon>
        <taxon>Flavobacteriales</taxon>
        <taxon>Weeksellaceae</taxon>
        <taxon>Chryseobacterium group</taxon>
        <taxon>Chryseobacterium</taxon>
    </lineage>
</organism>
<keyword evidence="3" id="KW-1185">Reference proteome</keyword>
<evidence type="ECO:0000256" key="1">
    <source>
        <dbReference type="SAM" id="SignalP"/>
    </source>
</evidence>
<evidence type="ECO:0000313" key="3">
    <source>
        <dbReference type="Proteomes" id="UP000198769"/>
    </source>
</evidence>
<name>A0A1I4YJ62_CHROL</name>
<reference evidence="3" key="1">
    <citation type="submission" date="2016-10" db="EMBL/GenBank/DDBJ databases">
        <authorList>
            <person name="Varghese N."/>
            <person name="Submissions S."/>
        </authorList>
    </citation>
    <scope>NUCLEOTIDE SEQUENCE [LARGE SCALE GENOMIC DNA]</scope>
    <source>
        <strain evidence="3">DSM 25575</strain>
    </source>
</reference>
<protein>
    <recommendedName>
        <fullName evidence="4">DUF4294 domain-containing protein</fullName>
    </recommendedName>
</protein>
<feature type="signal peptide" evidence="1">
    <location>
        <begin position="1"/>
        <end position="18"/>
    </location>
</feature>
<evidence type="ECO:0008006" key="4">
    <source>
        <dbReference type="Google" id="ProtNLM"/>
    </source>
</evidence>
<dbReference type="EMBL" id="FOVD01000003">
    <property type="protein sequence ID" value="SFN38071.1"/>
    <property type="molecule type" value="Genomic_DNA"/>
</dbReference>
<gene>
    <name evidence="2" type="ORF">SAMN05421594_2460</name>
</gene>
<evidence type="ECO:0000313" key="2">
    <source>
        <dbReference type="EMBL" id="SFN38071.1"/>
    </source>
</evidence>
<keyword evidence="1" id="KW-0732">Signal</keyword>
<dbReference type="RefSeq" id="WP_090024696.1">
    <property type="nucleotide sequence ID" value="NZ_FOVD01000003.1"/>
</dbReference>
<accession>A0A1I4YJ62</accession>
<dbReference type="Proteomes" id="UP000198769">
    <property type="component" value="Unassembled WGS sequence"/>
</dbReference>
<dbReference type="AlphaFoldDB" id="A0A1I4YJ62"/>
<dbReference type="OrthoDB" id="1250419at2"/>
<proteinExistence type="predicted"/>